<evidence type="ECO:0000256" key="1">
    <source>
        <dbReference type="SAM" id="SignalP"/>
    </source>
</evidence>
<dbReference type="OrthoDB" id="1246551at2"/>
<evidence type="ECO:0000313" key="2">
    <source>
        <dbReference type="EMBL" id="SDF09061.1"/>
    </source>
</evidence>
<dbReference type="STRING" id="454006.SAMN05421825_1016"/>
<dbReference type="EMBL" id="FNBH01000001">
    <property type="protein sequence ID" value="SDF09061.1"/>
    <property type="molecule type" value="Genomic_DNA"/>
</dbReference>
<proteinExistence type="predicted"/>
<feature type="chain" id="PRO_5011523319" evidence="1">
    <location>
        <begin position="19"/>
        <end position="219"/>
    </location>
</feature>
<dbReference type="AlphaFoldDB" id="A0A1G7I8K6"/>
<name>A0A1G7I8K6_9FLAO</name>
<protein>
    <submittedName>
        <fullName evidence="2">Uncharacterized protein</fullName>
    </submittedName>
</protein>
<reference evidence="3" key="1">
    <citation type="submission" date="2016-10" db="EMBL/GenBank/DDBJ databases">
        <authorList>
            <person name="Varghese N."/>
            <person name="Submissions S."/>
        </authorList>
    </citation>
    <scope>NUCLEOTIDE SEQUENCE [LARGE SCALE GENOMIC DNA]</scope>
    <source>
        <strain evidence="3">DSM 19684</strain>
    </source>
</reference>
<feature type="signal peptide" evidence="1">
    <location>
        <begin position="1"/>
        <end position="18"/>
    </location>
</feature>
<sequence length="219" mass="26402">MKKINLIFFLFISVFALAQNENIDSLTIKMCSNFKQTIHLNDSVRIKILNEEFIIPYLDKFSEKDREKNIDNLYFRFQKNCQNFREYLYRVDPPKSDNWLSLDKRPQVKVTDKEISQLKKLENLYYFEYAGEKTIVKTNSKYWIETFADGTNSKLYFNWISHNKFELEFIESNNVGRKNFSKKGDKYIYEVVSKEKDYFWILVTIPGQAEILIFKLFFK</sequence>
<organism evidence="2 3">
    <name type="scientific">Epilithonimonas hungarica</name>
    <dbReference type="NCBI Taxonomy" id="454006"/>
    <lineage>
        <taxon>Bacteria</taxon>
        <taxon>Pseudomonadati</taxon>
        <taxon>Bacteroidota</taxon>
        <taxon>Flavobacteriia</taxon>
        <taxon>Flavobacteriales</taxon>
        <taxon>Weeksellaceae</taxon>
        <taxon>Chryseobacterium group</taxon>
        <taxon>Epilithonimonas</taxon>
    </lineage>
</organism>
<dbReference type="Proteomes" id="UP000199203">
    <property type="component" value="Unassembled WGS sequence"/>
</dbReference>
<accession>A0A1G7I8K6</accession>
<keyword evidence="1" id="KW-0732">Signal</keyword>
<dbReference type="RefSeq" id="WP_089871901.1">
    <property type="nucleotide sequence ID" value="NZ_FNBH01000001.1"/>
</dbReference>
<evidence type="ECO:0000313" key="3">
    <source>
        <dbReference type="Proteomes" id="UP000199203"/>
    </source>
</evidence>
<keyword evidence="3" id="KW-1185">Reference proteome</keyword>
<gene>
    <name evidence="2" type="ORF">SAMN05421825_1016</name>
</gene>